<dbReference type="EMBL" id="CP049742">
    <property type="protein sequence ID" value="QPC45984.1"/>
    <property type="molecule type" value="Genomic_DNA"/>
</dbReference>
<organism evidence="2 3">
    <name type="scientific">Mangrovibacillus cuniculi</name>
    <dbReference type="NCBI Taxonomy" id="2593652"/>
    <lineage>
        <taxon>Bacteria</taxon>
        <taxon>Bacillati</taxon>
        <taxon>Bacillota</taxon>
        <taxon>Bacilli</taxon>
        <taxon>Bacillales</taxon>
        <taxon>Bacillaceae</taxon>
        <taxon>Mangrovibacillus</taxon>
    </lineage>
</organism>
<evidence type="ECO:0000256" key="1">
    <source>
        <dbReference type="SAM" id="Phobius"/>
    </source>
</evidence>
<keyword evidence="1" id="KW-0812">Transmembrane</keyword>
<accession>A0A7S8C9N8</accession>
<evidence type="ECO:0000313" key="3">
    <source>
        <dbReference type="Proteomes" id="UP000593626"/>
    </source>
</evidence>
<dbReference type="AlphaFoldDB" id="A0A7S8C9N8"/>
<sequence length="61" mass="7255">MTLPFWIYFVVAGIVFSAIMAVRSAREERDEEHAWIEKEGEVYLERIEEERSKKREHVGSN</sequence>
<evidence type="ECO:0000313" key="2">
    <source>
        <dbReference type="EMBL" id="QPC45984.1"/>
    </source>
</evidence>
<dbReference type="RefSeq" id="WP_239673506.1">
    <property type="nucleotide sequence ID" value="NZ_CP049742.1"/>
</dbReference>
<dbReference type="Pfam" id="PF14147">
    <property type="entry name" value="Spore_YhaL"/>
    <property type="match status" value="1"/>
</dbReference>
<feature type="transmembrane region" description="Helical" evidence="1">
    <location>
        <begin position="6"/>
        <end position="22"/>
    </location>
</feature>
<dbReference type="Proteomes" id="UP000593626">
    <property type="component" value="Chromosome"/>
</dbReference>
<dbReference type="KEGG" id="mcui:G8O30_02930"/>
<gene>
    <name evidence="2" type="ORF">G8O30_02930</name>
</gene>
<protein>
    <submittedName>
        <fullName evidence="2">SigE-dependent sporulation protein</fullName>
    </submittedName>
</protein>
<keyword evidence="1" id="KW-1133">Transmembrane helix</keyword>
<name>A0A7S8C9N8_9BACI</name>
<keyword evidence="1" id="KW-0472">Membrane</keyword>
<reference evidence="2 3" key="1">
    <citation type="submission" date="2019-07" db="EMBL/GenBank/DDBJ databases">
        <title>Genome sequence of 2 isolates from Red Sea Mangroves.</title>
        <authorList>
            <person name="Sefrji F."/>
            <person name="Michoud G."/>
            <person name="Merlino G."/>
            <person name="Daffonchio D."/>
        </authorList>
    </citation>
    <scope>NUCLEOTIDE SEQUENCE [LARGE SCALE GENOMIC DNA]</scope>
    <source>
        <strain evidence="2 3">R1DC41</strain>
    </source>
</reference>
<dbReference type="InterPro" id="IPR025428">
    <property type="entry name" value="Spore_YhaL"/>
</dbReference>
<keyword evidence="3" id="KW-1185">Reference proteome</keyword>
<proteinExistence type="predicted"/>